<evidence type="ECO:0000256" key="7">
    <source>
        <dbReference type="ARBA" id="ARBA00022853"/>
    </source>
</evidence>
<dbReference type="SUPFAM" id="SSF53335">
    <property type="entry name" value="S-adenosyl-L-methionine-dependent methyltransferases"/>
    <property type="match status" value="1"/>
</dbReference>
<gene>
    <name evidence="14" type="ORF">PHACADRAFT_132924</name>
</gene>
<dbReference type="InterPro" id="IPR029063">
    <property type="entry name" value="SAM-dependent_MTases_sf"/>
</dbReference>
<evidence type="ECO:0000256" key="4">
    <source>
        <dbReference type="ARBA" id="ARBA00022603"/>
    </source>
</evidence>
<evidence type="ECO:0000256" key="5">
    <source>
        <dbReference type="ARBA" id="ARBA00022679"/>
    </source>
</evidence>
<comment type="activity regulation">
    <text evidence="11">Ubiquitination of histone H2B to form H2BK123ub1 is required for efficient DOT1 methyltransferase activity on histone H3.</text>
</comment>
<dbReference type="GO" id="GO:0000077">
    <property type="term" value="P:DNA damage checkpoint signaling"/>
    <property type="evidence" value="ECO:0007669"/>
    <property type="project" value="TreeGrafter"/>
</dbReference>
<evidence type="ECO:0000256" key="1">
    <source>
        <dbReference type="ARBA" id="ARBA00004123"/>
    </source>
</evidence>
<dbReference type="PANTHER" id="PTHR21451">
    <property type="entry name" value="HISTONE H3 METHYLTRANSFERASE"/>
    <property type="match status" value="1"/>
</dbReference>
<feature type="compositionally biased region" description="Low complexity" evidence="12">
    <location>
        <begin position="280"/>
        <end position="294"/>
    </location>
</feature>
<evidence type="ECO:0000259" key="13">
    <source>
        <dbReference type="PROSITE" id="PS51569"/>
    </source>
</evidence>
<feature type="compositionally biased region" description="Basic and acidic residues" evidence="12">
    <location>
        <begin position="65"/>
        <end position="78"/>
    </location>
</feature>
<dbReference type="Pfam" id="PF08123">
    <property type="entry name" value="DOT1"/>
    <property type="match status" value="1"/>
</dbReference>
<keyword evidence="4 11" id="KW-0489">Methyltransferase</keyword>
<dbReference type="GO" id="GO:0006281">
    <property type="term" value="P:DNA repair"/>
    <property type="evidence" value="ECO:0007669"/>
    <property type="project" value="TreeGrafter"/>
</dbReference>
<feature type="compositionally biased region" description="Low complexity" evidence="12">
    <location>
        <begin position="89"/>
        <end position="103"/>
    </location>
</feature>
<evidence type="ECO:0000256" key="8">
    <source>
        <dbReference type="ARBA" id="ARBA00023242"/>
    </source>
</evidence>
<dbReference type="InterPro" id="IPR030445">
    <property type="entry name" value="H3-K79_meTrfase"/>
</dbReference>
<dbReference type="FunFam" id="3.40.50.150:FF:000033">
    <property type="entry name" value="Histone-lysine N-methyltransferase, H3 lysine-79 specific"/>
    <property type="match status" value="1"/>
</dbReference>
<name>K5WMJ1_PHACS</name>
<dbReference type="GO" id="GO:0005634">
    <property type="term" value="C:nucleus"/>
    <property type="evidence" value="ECO:0007669"/>
    <property type="project" value="UniProtKB-SubCell"/>
</dbReference>
<dbReference type="OrthoDB" id="443402at2759"/>
<keyword evidence="5 11" id="KW-0808">Transferase</keyword>
<dbReference type="Proteomes" id="UP000008370">
    <property type="component" value="Unassembled WGS sequence"/>
</dbReference>
<accession>K5WMJ1</accession>
<comment type="catalytic activity">
    <reaction evidence="10 11">
        <text>L-lysyl(79)-[histone H3] + 3 S-adenosyl-L-methionine = N(6),N(6),N(6)-trimethyl-L-lysyl(79)-[histone H3] + 3 S-adenosyl-L-homocysteine + 3 H(+)</text>
        <dbReference type="Rhea" id="RHEA:60328"/>
        <dbReference type="Rhea" id="RHEA-COMP:15549"/>
        <dbReference type="Rhea" id="RHEA-COMP:15552"/>
        <dbReference type="ChEBI" id="CHEBI:15378"/>
        <dbReference type="ChEBI" id="CHEBI:29969"/>
        <dbReference type="ChEBI" id="CHEBI:57856"/>
        <dbReference type="ChEBI" id="CHEBI:59789"/>
        <dbReference type="ChEBI" id="CHEBI:61961"/>
        <dbReference type="EC" id="2.1.1.360"/>
    </reaction>
</comment>
<protein>
    <recommendedName>
        <fullName evidence="3 11">Histone-lysine N-methyltransferase, H3 lysine-79 specific</fullName>
        <ecNumber evidence="2 11">2.1.1.360</ecNumber>
    </recommendedName>
    <alternativeName>
        <fullName evidence="9 11">Histone H3-K79 methyltransferase</fullName>
    </alternativeName>
</protein>
<evidence type="ECO:0000313" key="14">
    <source>
        <dbReference type="EMBL" id="EKM60394.1"/>
    </source>
</evidence>
<comment type="function">
    <text evidence="11">Histone methyltransferase that specifically trimethylates histone H3 to form H3K79me3. This methylation is required for telomere silencing and for the pachytene checkpoint during the meiotic cell cycle by allowing the recruitment of RAD9 to double strand breaks. Nucleosomes are preferred as substrate compared to free histone.</text>
</comment>
<feature type="compositionally biased region" description="Low complexity" evidence="12">
    <location>
        <begin position="115"/>
        <end position="129"/>
    </location>
</feature>
<dbReference type="HOGENOM" id="CLU_027287_1_0_1"/>
<proteinExistence type="inferred from homology"/>
<evidence type="ECO:0000256" key="10">
    <source>
        <dbReference type="ARBA" id="ARBA00047770"/>
    </source>
</evidence>
<evidence type="ECO:0000256" key="11">
    <source>
        <dbReference type="RuleBase" id="RU271113"/>
    </source>
</evidence>
<dbReference type="CDD" id="cd02440">
    <property type="entry name" value="AdoMet_MTases"/>
    <property type="match status" value="1"/>
</dbReference>
<dbReference type="EMBL" id="JH930468">
    <property type="protein sequence ID" value="EKM60394.1"/>
    <property type="molecule type" value="Genomic_DNA"/>
</dbReference>
<evidence type="ECO:0000256" key="2">
    <source>
        <dbReference type="ARBA" id="ARBA00012190"/>
    </source>
</evidence>
<evidence type="ECO:0000256" key="9">
    <source>
        <dbReference type="ARBA" id="ARBA00029821"/>
    </source>
</evidence>
<feature type="region of interest" description="Disordered" evidence="12">
    <location>
        <begin position="241"/>
        <end position="294"/>
    </location>
</feature>
<dbReference type="RefSeq" id="XP_007389855.1">
    <property type="nucleotide sequence ID" value="XM_007389793.1"/>
</dbReference>
<feature type="compositionally biased region" description="Low complexity" evidence="12">
    <location>
        <begin position="1"/>
        <end position="31"/>
    </location>
</feature>
<dbReference type="KEGG" id="pco:PHACADRAFT_132924"/>
<comment type="miscellaneous">
    <text evidence="11">In contrast to other lysine histone methyltransferases, it does not contain a SET domain, suggesting the existence of another mechanism for methylation of lysine residues of histones.</text>
</comment>
<organism evidence="14 15">
    <name type="scientific">Phanerochaete carnosa (strain HHB-10118-sp)</name>
    <name type="common">White-rot fungus</name>
    <name type="synonym">Peniophora carnosa</name>
    <dbReference type="NCBI Taxonomy" id="650164"/>
    <lineage>
        <taxon>Eukaryota</taxon>
        <taxon>Fungi</taxon>
        <taxon>Dikarya</taxon>
        <taxon>Basidiomycota</taxon>
        <taxon>Agaricomycotina</taxon>
        <taxon>Agaricomycetes</taxon>
        <taxon>Polyporales</taxon>
        <taxon>Phanerochaetaceae</taxon>
        <taxon>Phanerochaete</taxon>
    </lineage>
</organism>
<dbReference type="InParanoid" id="K5WMJ1"/>
<dbReference type="AlphaFoldDB" id="K5WMJ1"/>
<evidence type="ECO:0000256" key="6">
    <source>
        <dbReference type="ARBA" id="ARBA00022691"/>
    </source>
</evidence>
<keyword evidence="7 11" id="KW-0156">Chromatin regulator</keyword>
<sequence>MSTSFSFFSKPKSSKPAGSGTTVAVRTVVKRVPPPTAAQGPAEGRIKVVASDATPASSVSSGSKRKLEVPEVPREVKKLRTSASPGVESASRASSAIPSARSSVPLTESSLAPGPSRSLSPLTSASSRLTPDDALPVARSCWSEEDGRPGPGFTSSEDIVRRVMKGYVAFFKNPDDPEDKSFQPHPTRYPVAELEYPNTFAAEKFILLEPRDKDHYNPVVDLQQTLHTIIEQYLTPEQQSLFGTLPDDSIRRTVDSDSDSEGESPPRKGVILGSPHSAVSTPSSHKSDASSSSLSSLTSISSTSSVFSTLSSVSSLTSISDLEHLAEAHSHGLPHVNYLRLFRRAIYNHDGPLFLRVMNAINALLRALKYPQLPADAFEPVPGNALRDAVRSWPRTEIPHPVILRIMDETYQRAVGPGANQLNVYKPASSEIYGELLPSFVTNLIKDTSLSADHLFLDLGSGVGNVVLQASLTTGCRSYGIELNSTPAKLARDQLEQFRIRCRMWGLAMGEVELEEGSMLTSQRTDELIRQADVILVNNKAFEETLNDALRLKFLDLKESVIVVSLRPFKPPTRKVNDRNMGDPGGIFNVTERTYPRDSVSWTDNAGVYYLHRVDRRQLQTYEREGSTTRSTRSSRSRR</sequence>
<comment type="subcellular location">
    <subcellularLocation>
        <location evidence="1 11">Nucleus</location>
    </subcellularLocation>
</comment>
<evidence type="ECO:0000256" key="3">
    <source>
        <dbReference type="ARBA" id="ARBA00020987"/>
    </source>
</evidence>
<comment type="similarity">
    <text evidence="11">Belongs to the class I-like SAM-binding methyltransferase superfamily. DOT1 family.</text>
</comment>
<dbReference type="PANTHER" id="PTHR21451:SF0">
    <property type="entry name" value="HISTONE-LYSINE N-METHYLTRANSFERASE, H3 LYSINE-79 SPECIFIC"/>
    <property type="match status" value="1"/>
</dbReference>
<dbReference type="GeneID" id="18908246"/>
<keyword evidence="6 11" id="KW-0949">S-adenosyl-L-methionine</keyword>
<dbReference type="InterPro" id="IPR025789">
    <property type="entry name" value="DOT1_dom"/>
</dbReference>
<dbReference type="Gene3D" id="3.40.50.150">
    <property type="entry name" value="Vaccinia Virus protein VP39"/>
    <property type="match status" value="1"/>
</dbReference>
<dbReference type="GO" id="GO:0032259">
    <property type="term" value="P:methylation"/>
    <property type="evidence" value="ECO:0007669"/>
    <property type="project" value="UniProtKB-KW"/>
</dbReference>
<dbReference type="EC" id="2.1.1.360" evidence="2 11"/>
<feature type="region of interest" description="Disordered" evidence="12">
    <location>
        <begin position="1"/>
        <end position="131"/>
    </location>
</feature>
<dbReference type="STRING" id="650164.K5WMJ1"/>
<evidence type="ECO:0000256" key="12">
    <source>
        <dbReference type="SAM" id="MobiDB-lite"/>
    </source>
</evidence>
<keyword evidence="15" id="KW-1185">Reference proteome</keyword>
<reference evidence="14 15" key="1">
    <citation type="journal article" date="2012" name="BMC Genomics">
        <title>Comparative genomics of the white-rot fungi, Phanerochaete carnosa and P. chrysosporium, to elucidate the genetic basis of the distinct wood types they colonize.</title>
        <authorList>
            <person name="Suzuki H."/>
            <person name="MacDonald J."/>
            <person name="Syed K."/>
            <person name="Salamov A."/>
            <person name="Hori C."/>
            <person name="Aerts A."/>
            <person name="Henrissat B."/>
            <person name="Wiebenga A."/>
            <person name="vanKuyk P.A."/>
            <person name="Barry K."/>
            <person name="Lindquist E."/>
            <person name="LaButti K."/>
            <person name="Lapidus A."/>
            <person name="Lucas S."/>
            <person name="Coutinho P."/>
            <person name="Gong Y."/>
            <person name="Samejima M."/>
            <person name="Mahadevan R."/>
            <person name="Abou-Zaid M."/>
            <person name="de Vries R.P."/>
            <person name="Igarashi K."/>
            <person name="Yadav J.S."/>
            <person name="Grigoriev I.V."/>
            <person name="Master E.R."/>
        </authorList>
    </citation>
    <scope>NUCLEOTIDE SEQUENCE [LARGE SCALE GENOMIC DNA]</scope>
    <source>
        <strain evidence="14 15">HHB-10118-sp</strain>
    </source>
</reference>
<feature type="domain" description="DOT1" evidence="13">
    <location>
        <begin position="293"/>
        <end position="627"/>
    </location>
</feature>
<dbReference type="PROSITE" id="PS51569">
    <property type="entry name" value="DOT1"/>
    <property type="match status" value="1"/>
</dbReference>
<dbReference type="GO" id="GO:0140956">
    <property type="term" value="F:histone H3K79 trimethyltransferase activity"/>
    <property type="evidence" value="ECO:0007669"/>
    <property type="project" value="UniProtKB-EC"/>
</dbReference>
<evidence type="ECO:0000313" key="15">
    <source>
        <dbReference type="Proteomes" id="UP000008370"/>
    </source>
</evidence>
<keyword evidence="8 11" id="KW-0539">Nucleus</keyword>